<dbReference type="OrthoDB" id="8453759at2"/>
<evidence type="ECO:0000313" key="3">
    <source>
        <dbReference type="EMBL" id="OSJ01893.1"/>
    </source>
</evidence>
<dbReference type="InterPro" id="IPR002048">
    <property type="entry name" value="EF_hand_dom"/>
</dbReference>
<protein>
    <submittedName>
        <fullName evidence="3">Calcium-binding protein</fullName>
    </submittedName>
</protein>
<dbReference type="PROSITE" id="PS50222">
    <property type="entry name" value="EF_HAND_2"/>
    <property type="match status" value="1"/>
</dbReference>
<dbReference type="GO" id="GO:0005509">
    <property type="term" value="F:calcium ion binding"/>
    <property type="evidence" value="ECO:0007669"/>
    <property type="project" value="InterPro"/>
</dbReference>
<feature type="chain" id="PRO_5011905981" evidence="1">
    <location>
        <begin position="28"/>
        <end position="135"/>
    </location>
</feature>
<dbReference type="Proteomes" id="UP000193553">
    <property type="component" value="Unassembled WGS sequence"/>
</dbReference>
<feature type="signal peptide" evidence="1">
    <location>
        <begin position="1"/>
        <end position="27"/>
    </location>
</feature>
<name>A0A1X3GI78_9BRAD</name>
<evidence type="ECO:0000313" key="4">
    <source>
        <dbReference type="Proteomes" id="UP000193553"/>
    </source>
</evidence>
<comment type="caution">
    <text evidence="3">The sequence shown here is derived from an EMBL/GenBank/DDBJ whole genome shotgun (WGS) entry which is preliminary data.</text>
</comment>
<dbReference type="InterPro" id="IPR018247">
    <property type="entry name" value="EF_Hand_1_Ca_BS"/>
</dbReference>
<evidence type="ECO:0000259" key="2">
    <source>
        <dbReference type="PROSITE" id="PS50222"/>
    </source>
</evidence>
<dbReference type="SUPFAM" id="SSF47473">
    <property type="entry name" value="EF-hand"/>
    <property type="match status" value="1"/>
</dbReference>
<keyword evidence="1" id="KW-0732">Signal</keyword>
<sequence>MREVFMISRRSVALALTIALLSGPAWSASGNAVKTFDTDNDGTLDLAEVKKAAAALFAKLDPDHDGTLDARELRGRLTAKELAAADPDRDGTLTLDEYLSVVEQRFNAANPDKDGTLDAKELNSRAGRALLRLLR</sequence>
<accession>A0A1X3GI78</accession>
<dbReference type="EMBL" id="NAFI01000190">
    <property type="protein sequence ID" value="OSJ01893.1"/>
    <property type="molecule type" value="Genomic_DNA"/>
</dbReference>
<feature type="domain" description="EF-hand" evidence="2">
    <location>
        <begin position="48"/>
        <end position="83"/>
    </location>
</feature>
<dbReference type="PROSITE" id="PS00018">
    <property type="entry name" value="EF_HAND_1"/>
    <property type="match status" value="1"/>
</dbReference>
<dbReference type="Gene3D" id="1.10.238.10">
    <property type="entry name" value="EF-hand"/>
    <property type="match status" value="2"/>
</dbReference>
<reference evidence="3 4" key="1">
    <citation type="submission" date="2017-03" db="EMBL/GenBank/DDBJ databases">
        <title>Whole genome sequences of fourteen strains of Bradyrhizobium canariense and one strain of Bradyrhizobium japonicum isolated from Lupinus (Papilionoideae: Genisteae) species in Algeria.</title>
        <authorList>
            <person name="Crovadore J."/>
            <person name="Chekireb D."/>
            <person name="Brachmann A."/>
            <person name="Chablais R."/>
            <person name="Cochard B."/>
            <person name="Lefort F."/>
        </authorList>
    </citation>
    <scope>NUCLEOTIDE SEQUENCE [LARGE SCALE GENOMIC DNA]</scope>
    <source>
        <strain evidence="3 4">UBMA195</strain>
    </source>
</reference>
<evidence type="ECO:0000256" key="1">
    <source>
        <dbReference type="SAM" id="SignalP"/>
    </source>
</evidence>
<proteinExistence type="predicted"/>
<dbReference type="AlphaFoldDB" id="A0A1X3GI78"/>
<dbReference type="InterPro" id="IPR011992">
    <property type="entry name" value="EF-hand-dom_pair"/>
</dbReference>
<organism evidence="3 4">
    <name type="scientific">Bradyrhizobium canariense</name>
    <dbReference type="NCBI Taxonomy" id="255045"/>
    <lineage>
        <taxon>Bacteria</taxon>
        <taxon>Pseudomonadati</taxon>
        <taxon>Pseudomonadota</taxon>
        <taxon>Alphaproteobacteria</taxon>
        <taxon>Hyphomicrobiales</taxon>
        <taxon>Nitrobacteraceae</taxon>
        <taxon>Bradyrhizobium</taxon>
    </lineage>
</organism>
<gene>
    <name evidence="3" type="ORF">BSZ18_37990</name>
</gene>
<dbReference type="Pfam" id="PF13202">
    <property type="entry name" value="EF-hand_5"/>
    <property type="match status" value="2"/>
</dbReference>